<evidence type="ECO:0000313" key="2">
    <source>
        <dbReference type="Proteomes" id="UP000001194"/>
    </source>
</evidence>
<sequence>MSLRLCRQRRVASSVEISILRPSGTSWRSPPSDFFTTGRDIPFPHQSWPSVQMASVKLVSLKLCVSPTSRPPAMHSSVSSPPE</sequence>
<keyword evidence="2" id="KW-1185">Reference proteome</keyword>
<proteinExistence type="predicted"/>
<organism evidence="2">
    <name type="scientific">Laccaria bicolor (strain S238N-H82 / ATCC MYA-4686)</name>
    <name type="common">Bicoloured deceiver</name>
    <name type="synonym">Laccaria laccata var. bicolor</name>
    <dbReference type="NCBI Taxonomy" id="486041"/>
    <lineage>
        <taxon>Eukaryota</taxon>
        <taxon>Fungi</taxon>
        <taxon>Dikarya</taxon>
        <taxon>Basidiomycota</taxon>
        <taxon>Agaricomycotina</taxon>
        <taxon>Agaricomycetes</taxon>
        <taxon>Agaricomycetidae</taxon>
        <taxon>Agaricales</taxon>
        <taxon>Agaricineae</taxon>
        <taxon>Hydnangiaceae</taxon>
        <taxon>Laccaria</taxon>
    </lineage>
</organism>
<dbReference type="InParanoid" id="B0DI43"/>
<dbReference type="EMBL" id="DS547111">
    <property type="protein sequence ID" value="EDR05844.1"/>
    <property type="molecule type" value="Genomic_DNA"/>
</dbReference>
<dbReference type="GeneID" id="6079043"/>
<dbReference type="Proteomes" id="UP000001194">
    <property type="component" value="Unassembled WGS sequence"/>
</dbReference>
<reference evidence="1 2" key="1">
    <citation type="journal article" date="2008" name="Nature">
        <title>The genome of Laccaria bicolor provides insights into mycorrhizal symbiosis.</title>
        <authorList>
            <person name="Martin F."/>
            <person name="Aerts A."/>
            <person name="Ahren D."/>
            <person name="Brun A."/>
            <person name="Danchin E.G.J."/>
            <person name="Duchaussoy F."/>
            <person name="Gibon J."/>
            <person name="Kohler A."/>
            <person name="Lindquist E."/>
            <person name="Pereda V."/>
            <person name="Salamov A."/>
            <person name="Shapiro H.J."/>
            <person name="Wuyts J."/>
            <person name="Blaudez D."/>
            <person name="Buee M."/>
            <person name="Brokstein P."/>
            <person name="Canbaeck B."/>
            <person name="Cohen D."/>
            <person name="Courty P.E."/>
            <person name="Coutinho P.M."/>
            <person name="Delaruelle C."/>
            <person name="Detter J.C."/>
            <person name="Deveau A."/>
            <person name="DiFazio S."/>
            <person name="Duplessis S."/>
            <person name="Fraissinet-Tachet L."/>
            <person name="Lucic E."/>
            <person name="Frey-Klett P."/>
            <person name="Fourrey C."/>
            <person name="Feussner I."/>
            <person name="Gay G."/>
            <person name="Grimwood J."/>
            <person name="Hoegger P.J."/>
            <person name="Jain P."/>
            <person name="Kilaru S."/>
            <person name="Labbe J."/>
            <person name="Lin Y.C."/>
            <person name="Legue V."/>
            <person name="Le Tacon F."/>
            <person name="Marmeisse R."/>
            <person name="Melayah D."/>
            <person name="Montanini B."/>
            <person name="Muratet M."/>
            <person name="Nehls U."/>
            <person name="Niculita-Hirzel H."/>
            <person name="Oudot-Le Secq M.P."/>
            <person name="Peter M."/>
            <person name="Quesneville H."/>
            <person name="Rajashekar B."/>
            <person name="Reich M."/>
            <person name="Rouhier N."/>
            <person name="Schmutz J."/>
            <person name="Yin T."/>
            <person name="Chalot M."/>
            <person name="Henrissat B."/>
            <person name="Kuees U."/>
            <person name="Lucas S."/>
            <person name="Van de Peer Y."/>
            <person name="Podila G.K."/>
            <person name="Polle A."/>
            <person name="Pukkila P.J."/>
            <person name="Richardson P.M."/>
            <person name="Rouze P."/>
            <person name="Sanders I.R."/>
            <person name="Stajich J.E."/>
            <person name="Tunlid A."/>
            <person name="Tuskan G."/>
            <person name="Grigoriev I.V."/>
        </authorList>
    </citation>
    <scope>NUCLEOTIDE SEQUENCE [LARGE SCALE GENOMIC DNA]</scope>
    <source>
        <strain evidence="2">S238N-H82 / ATCC MYA-4686</strain>
    </source>
</reference>
<evidence type="ECO:0000313" key="1">
    <source>
        <dbReference type="EMBL" id="EDR05844.1"/>
    </source>
</evidence>
<dbReference type="RefSeq" id="XP_001883520.1">
    <property type="nucleotide sequence ID" value="XM_001883485.1"/>
</dbReference>
<dbReference type="HOGENOM" id="CLU_2542953_0_0_1"/>
<name>B0DI43_LACBS</name>
<dbReference type="KEGG" id="lbc:LACBIDRAFT_302666"/>
<accession>B0DI43</accession>
<gene>
    <name evidence="1" type="ORF">LACBIDRAFT_302666</name>
</gene>
<protein>
    <submittedName>
        <fullName evidence="1">Predicted protein</fullName>
    </submittedName>
</protein>
<dbReference type="AlphaFoldDB" id="B0DI43"/>